<keyword evidence="1" id="KW-0472">Membrane</keyword>
<protein>
    <submittedName>
        <fullName evidence="2">Uncharacterized protein</fullName>
    </submittedName>
</protein>
<accession>A0A6L2NW50</accession>
<name>A0A6L2NW50_TANCI</name>
<evidence type="ECO:0000313" key="2">
    <source>
        <dbReference type="EMBL" id="GEU90518.1"/>
    </source>
</evidence>
<dbReference type="EMBL" id="BKCJ010010204">
    <property type="protein sequence ID" value="GEU90518.1"/>
    <property type="molecule type" value="Genomic_DNA"/>
</dbReference>
<feature type="transmembrane region" description="Helical" evidence="1">
    <location>
        <begin position="603"/>
        <end position="625"/>
    </location>
</feature>
<organism evidence="2">
    <name type="scientific">Tanacetum cinerariifolium</name>
    <name type="common">Dalmatian daisy</name>
    <name type="synonym">Chrysanthemum cinerariifolium</name>
    <dbReference type="NCBI Taxonomy" id="118510"/>
    <lineage>
        <taxon>Eukaryota</taxon>
        <taxon>Viridiplantae</taxon>
        <taxon>Streptophyta</taxon>
        <taxon>Embryophyta</taxon>
        <taxon>Tracheophyta</taxon>
        <taxon>Spermatophyta</taxon>
        <taxon>Magnoliopsida</taxon>
        <taxon>eudicotyledons</taxon>
        <taxon>Gunneridae</taxon>
        <taxon>Pentapetalae</taxon>
        <taxon>asterids</taxon>
        <taxon>campanulids</taxon>
        <taxon>Asterales</taxon>
        <taxon>Asteraceae</taxon>
        <taxon>Asteroideae</taxon>
        <taxon>Anthemideae</taxon>
        <taxon>Anthemidinae</taxon>
        <taxon>Tanacetum</taxon>
    </lineage>
</organism>
<evidence type="ECO:0000256" key="1">
    <source>
        <dbReference type="SAM" id="Phobius"/>
    </source>
</evidence>
<proteinExistence type="predicted"/>
<dbReference type="AlphaFoldDB" id="A0A6L2NW50"/>
<comment type="caution">
    <text evidence="2">The sequence shown here is derived from an EMBL/GenBank/DDBJ whole genome shotgun (WGS) entry which is preliminary data.</text>
</comment>
<keyword evidence="1" id="KW-1133">Transmembrane helix</keyword>
<gene>
    <name evidence="2" type="ORF">Tci_062496</name>
</gene>
<keyword evidence="1" id="KW-0812">Transmembrane</keyword>
<sequence>MPNLDELPLIGSLEMNQGDEISNLVDLYIHMLCSGWKWGYFSHLQNLQTLKDFHYVLGDGEFFQRCTCTRCRSGLSKGLCLICKHNQNSLNDSPSIFENSSQSPPYINDHCCYECGDPLKGIFCRQCTCKLCGNGAHYGYNCPPKVLIIPNLEPFNNQTIKELPPTFPSFDSKSDLVHDYPNVFDPPSQLPFISCEFCGIDAQEKQIEEDQATNARIPACYDDDDDDYAFAIKPNEPVHSLSMGDKHLDTILATESDEFIKYNVENLVSIPSESEGESKCDVPARDEFTTFSNILFDADYEFDSSDDQSSSDEDVPEKIFSNPLFDEEIIPMKIDQHHHNAESNIMESLRTHDSSIIISSKIDYLLDEFADELALLKSILPGIDESDCNFEEEIRFIKKLLYGNSSPRPPKEFVFANSNTETKSFSPSPIPIEDSDSLMEEIDLSFTPDYPMPSGIEDDDYDSEREILISEDLPSNDTLSLLKTESFQFDIPSFSRPPAKPPDGNTEILNVKMMGDISEQKVHMSKLMITLVPNQEKSPDLLSHLGLKTFQISAKYPMIIHGKNNPILDVIFFHFYPLDQLKYWGNLVKLNDLKQALRGRHPMLISIFVFYFCILCFCLLCAMCMETRLLILFVLL</sequence>
<reference evidence="2" key="1">
    <citation type="journal article" date="2019" name="Sci. Rep.">
        <title>Draft genome of Tanacetum cinerariifolium, the natural source of mosquito coil.</title>
        <authorList>
            <person name="Yamashiro T."/>
            <person name="Shiraishi A."/>
            <person name="Satake H."/>
            <person name="Nakayama K."/>
        </authorList>
    </citation>
    <scope>NUCLEOTIDE SEQUENCE</scope>
</reference>